<dbReference type="InterPro" id="IPR026889">
    <property type="entry name" value="Zn_Tnp"/>
</dbReference>
<feature type="compositionally biased region" description="Polar residues" evidence="1">
    <location>
        <begin position="363"/>
        <end position="376"/>
    </location>
</feature>
<dbReference type="InterPro" id="IPR007069">
    <property type="entry name" value="Transposase_32"/>
</dbReference>
<evidence type="ECO:0000256" key="1">
    <source>
        <dbReference type="SAM" id="MobiDB-lite"/>
    </source>
</evidence>
<accession>A0ABT3T0E7</accession>
<keyword evidence="5" id="KW-1185">Reference proteome</keyword>
<feature type="domain" description="Transposase IS801/IS1294" evidence="2">
    <location>
        <begin position="124"/>
        <end position="348"/>
    </location>
</feature>
<gene>
    <name evidence="4" type="ORF">EYC87_19385</name>
</gene>
<feature type="compositionally biased region" description="Basic residues" evidence="1">
    <location>
        <begin position="353"/>
        <end position="362"/>
    </location>
</feature>
<comment type="caution">
    <text evidence="4">The sequence shown here is derived from an EMBL/GenBank/DDBJ whole genome shotgun (WGS) entry which is preliminary data.</text>
</comment>
<feature type="non-terminal residue" evidence="4">
    <location>
        <position position="1"/>
    </location>
</feature>
<dbReference type="PANTHER" id="PTHR37023:SF1">
    <property type="entry name" value="ISSOD25 TRANSPOSASE TNPA_ISSOD25"/>
    <property type="match status" value="1"/>
</dbReference>
<dbReference type="EMBL" id="SHNP01000019">
    <property type="protein sequence ID" value="MCX2975732.1"/>
    <property type="molecule type" value="Genomic_DNA"/>
</dbReference>
<feature type="region of interest" description="Disordered" evidence="1">
    <location>
        <begin position="353"/>
        <end position="390"/>
    </location>
</feature>
<reference evidence="4" key="1">
    <citation type="submission" date="2019-02" db="EMBL/GenBank/DDBJ databases">
        <authorList>
            <person name="Li S.-H."/>
        </authorList>
    </citation>
    <scope>NUCLEOTIDE SEQUENCE</scope>
    <source>
        <strain evidence="4">IMCC8485</strain>
    </source>
</reference>
<sequence>RCLPRHVAREFNEYLECGRLENGFLRVRCEDCHREHLVAFSCKRRGFCPSCGARRMAETAALLADDVLPYKPIRQWVLSFPYPLRFLLGHNPQVVTTVLGIINRSISTHLIKKAGLDKTTAQTGAVTLVQRFGSALNLNVHFHMLFIDGVYQEKHNGKLRFHRVNAATNSELNTLVGTISQRVAGHLERQGLLVRDDESSYLTLDLQDDDSMQQLQGHSITYRIAVGPKQGRKVFTLQTIPSWEDDDFGSNQVGKIAGFSLHAGVATKTRERKKLERLCRYISRPAVSEKRLALTSQGKVRYALKTPYKDGTTHVVFEPLDFIAKMAALVPSPRANLTRYHGVLAPNSKHRVNVTPAKRGKGSSRQGLQGTNSAESPVNEHREMTWAQRL</sequence>
<organism evidence="4 5">
    <name type="scientific">Candidatus Seongchinamella marina</name>
    <dbReference type="NCBI Taxonomy" id="2518990"/>
    <lineage>
        <taxon>Bacteria</taxon>
        <taxon>Pseudomonadati</taxon>
        <taxon>Pseudomonadota</taxon>
        <taxon>Gammaproteobacteria</taxon>
        <taxon>Cellvibrionales</taxon>
        <taxon>Halieaceae</taxon>
        <taxon>Seongchinamella</taxon>
    </lineage>
</organism>
<proteinExistence type="predicted"/>
<dbReference type="Proteomes" id="UP001143307">
    <property type="component" value="Unassembled WGS sequence"/>
</dbReference>
<dbReference type="PANTHER" id="PTHR37023">
    <property type="entry name" value="TRANSPOSASE"/>
    <property type="match status" value="1"/>
</dbReference>
<evidence type="ECO:0000313" key="5">
    <source>
        <dbReference type="Proteomes" id="UP001143307"/>
    </source>
</evidence>
<dbReference type="Pfam" id="PF04986">
    <property type="entry name" value="Y2_Tnp"/>
    <property type="match status" value="1"/>
</dbReference>
<feature type="non-terminal residue" evidence="4">
    <location>
        <position position="390"/>
    </location>
</feature>
<name>A0ABT3T0E7_9GAMM</name>
<evidence type="ECO:0000259" key="2">
    <source>
        <dbReference type="Pfam" id="PF04986"/>
    </source>
</evidence>
<feature type="domain" description="Transposase zinc-binding" evidence="3">
    <location>
        <begin position="3"/>
        <end position="79"/>
    </location>
</feature>
<dbReference type="Pfam" id="PF14319">
    <property type="entry name" value="Zn_Tnp_IS91"/>
    <property type="match status" value="1"/>
</dbReference>
<evidence type="ECO:0000313" key="4">
    <source>
        <dbReference type="EMBL" id="MCX2975732.1"/>
    </source>
</evidence>
<protein>
    <submittedName>
        <fullName evidence="4">Transposase</fullName>
    </submittedName>
</protein>
<dbReference type="RefSeq" id="WP_279254353.1">
    <property type="nucleotide sequence ID" value="NZ_SHNP01000019.1"/>
</dbReference>
<evidence type="ECO:0000259" key="3">
    <source>
        <dbReference type="Pfam" id="PF14319"/>
    </source>
</evidence>